<dbReference type="GO" id="GO:0016740">
    <property type="term" value="F:transferase activity"/>
    <property type="evidence" value="ECO:0007669"/>
    <property type="project" value="UniProtKB-KW"/>
</dbReference>
<dbReference type="EMBL" id="SRXW01000004">
    <property type="protein sequence ID" value="TGY87796.1"/>
    <property type="molecule type" value="Genomic_DNA"/>
</dbReference>
<proteinExistence type="predicted"/>
<keyword evidence="2" id="KW-0808">Transferase</keyword>
<keyword evidence="3" id="KW-1185">Reference proteome</keyword>
<gene>
    <name evidence="2" type="ORF">E5163_12785</name>
</gene>
<dbReference type="AlphaFoldDB" id="A0A4S2GXJ3"/>
<feature type="domain" description="BioF2-like acetyltransferase" evidence="1">
    <location>
        <begin position="154"/>
        <end position="294"/>
    </location>
</feature>
<sequence>MPDVSVCRAEELGRAEREAWCAFRAADPLLASPYFSLDFLDAMAGVRHDVRVLVTREAGRPAAFLPLHTGLLGHARPLGGPLGDHHGLIAEPGARIDLARLVEAGGIAVYDFFGVPGNQGAFRAHGRIEDGSWVIDLSEGFDAYLARRTALEPKAFRNLRARERKIEEAGAVLRVDDRRAHVLEAGLAWKSAQYRRTGHLDVFSVGWTRDLMSALLASRGETRGLVSSLEIGGRLAAVHVGMRSARVMHYWFPSYDPDFSQFGPGLALLMRLAQALSEDGVQEIHLGPGDYDFKAQLGSWQFPLVRGYVGRPSFAGAVRALAGSLERAGDALPRPVGGLPGRVFRRIDLMAGIHAR</sequence>
<dbReference type="OrthoDB" id="4700839at2"/>
<name>A0A4S2GXJ3_9PROT</name>
<dbReference type="SUPFAM" id="SSF55729">
    <property type="entry name" value="Acyl-CoA N-acyltransferases (Nat)"/>
    <property type="match status" value="1"/>
</dbReference>
<evidence type="ECO:0000313" key="2">
    <source>
        <dbReference type="EMBL" id="TGY87796.1"/>
    </source>
</evidence>
<dbReference type="Pfam" id="PF13480">
    <property type="entry name" value="Acetyltransf_6"/>
    <property type="match status" value="1"/>
</dbReference>
<evidence type="ECO:0000313" key="3">
    <source>
        <dbReference type="Proteomes" id="UP000308054"/>
    </source>
</evidence>
<dbReference type="RefSeq" id="WP_135996615.1">
    <property type="nucleotide sequence ID" value="NZ_CP071057.1"/>
</dbReference>
<dbReference type="Proteomes" id="UP000308054">
    <property type="component" value="Unassembled WGS sequence"/>
</dbReference>
<dbReference type="InterPro" id="IPR016181">
    <property type="entry name" value="Acyl_CoA_acyltransferase"/>
</dbReference>
<dbReference type="InterPro" id="IPR038740">
    <property type="entry name" value="BioF2-like_GNAT_dom"/>
</dbReference>
<evidence type="ECO:0000259" key="1">
    <source>
        <dbReference type="Pfam" id="PF13480"/>
    </source>
</evidence>
<protein>
    <submittedName>
        <fullName evidence="2">GNAT family N-acetyltransferase</fullName>
    </submittedName>
</protein>
<accession>A0A4S2GXJ3</accession>
<comment type="caution">
    <text evidence="2">The sequence shown here is derived from an EMBL/GenBank/DDBJ whole genome shotgun (WGS) entry which is preliminary data.</text>
</comment>
<organism evidence="2 3">
    <name type="scientific">Marinicauda algicola</name>
    <dbReference type="NCBI Taxonomy" id="2029849"/>
    <lineage>
        <taxon>Bacteria</taxon>
        <taxon>Pseudomonadati</taxon>
        <taxon>Pseudomonadota</taxon>
        <taxon>Alphaproteobacteria</taxon>
        <taxon>Maricaulales</taxon>
        <taxon>Maricaulaceae</taxon>
        <taxon>Marinicauda</taxon>
    </lineage>
</organism>
<reference evidence="2 3" key="1">
    <citation type="journal article" date="2017" name="Int. J. Syst. Evol. Microbiol.">
        <title>Marinicauda algicola sp. nov., isolated from a marine red alga Rhodosorus marinus.</title>
        <authorList>
            <person name="Jeong S.E."/>
            <person name="Jeon S.H."/>
            <person name="Chun B.H."/>
            <person name="Kim D.W."/>
            <person name="Jeon C.O."/>
        </authorList>
    </citation>
    <scope>NUCLEOTIDE SEQUENCE [LARGE SCALE GENOMIC DNA]</scope>
    <source>
        <strain evidence="2 3">JCM 31718</strain>
    </source>
</reference>